<dbReference type="EMBL" id="DVMZ01000124">
    <property type="protein sequence ID" value="HIU59370.1"/>
    <property type="molecule type" value="Genomic_DNA"/>
</dbReference>
<dbReference type="GO" id="GO:0046872">
    <property type="term" value="F:metal ion binding"/>
    <property type="evidence" value="ECO:0007669"/>
    <property type="project" value="UniProtKB-KW"/>
</dbReference>
<dbReference type="InterPro" id="IPR000787">
    <property type="entry name" value="Peptidase_M29"/>
</dbReference>
<dbReference type="Pfam" id="PF02073">
    <property type="entry name" value="Peptidase_M29"/>
    <property type="match status" value="1"/>
</dbReference>
<evidence type="ECO:0000256" key="8">
    <source>
        <dbReference type="ARBA" id="ARBA00022801"/>
    </source>
</evidence>
<evidence type="ECO:0000256" key="6">
    <source>
        <dbReference type="ARBA" id="ARBA00022670"/>
    </source>
</evidence>
<dbReference type="AlphaFoldDB" id="A0A9D1MFS7"/>
<sequence length="408" mass="45622">MRTSQLKKYAKLLARMGLNVKKGQTVFIQAGLDQPAFVTMVAEECYKAGAKAVYVDWSHQPLGKINAVYRSLETLSDLSPWEKAKWEYKAKDFSCRLFIESEDPDGMAGVDQEKMSKARRAQYPQLKPYRDAIENRHQWCIAAVPGEAWAKKVFPELSPKKAVEKMWEVILYTSRADGKNPVKEWKEHNADLAARCAYLNSLGLKYLEYKSGNGTDFRVELNEDGIFCGGEEKTLKGRAFNPNIPSEEVFTSPKAGAAEGIVYATKPLSYQGQLIENFSVRFSGGKVTEVKAETGEDLLRQMVSMDEGAGMLGECALIPYDSPINNSGVLFYNTLFDENTSCHLALGHGFNECLRGYENYTNEECKAHGINDSMIHVDFMIGSADLSIVGITKNGDRIQIFKDGNWAF</sequence>
<dbReference type="SUPFAM" id="SSF144052">
    <property type="entry name" value="Thermophilic metalloprotease-like"/>
    <property type="match status" value="1"/>
</dbReference>
<evidence type="ECO:0000313" key="11">
    <source>
        <dbReference type="Proteomes" id="UP000824081"/>
    </source>
</evidence>
<evidence type="ECO:0000256" key="7">
    <source>
        <dbReference type="ARBA" id="ARBA00022723"/>
    </source>
</evidence>
<comment type="cofactor">
    <cofactor evidence="2">
        <name>Mg(2+)</name>
        <dbReference type="ChEBI" id="CHEBI:18420"/>
    </cofactor>
</comment>
<evidence type="ECO:0000256" key="9">
    <source>
        <dbReference type="ARBA" id="ARBA00023049"/>
    </source>
</evidence>
<dbReference type="Gene3D" id="3.40.1830.10">
    <property type="entry name" value="Thermophilic metalloprotease (M29)"/>
    <property type="match status" value="1"/>
</dbReference>
<evidence type="ECO:0000256" key="2">
    <source>
        <dbReference type="ARBA" id="ARBA00001946"/>
    </source>
</evidence>
<evidence type="ECO:0000256" key="3">
    <source>
        <dbReference type="ARBA" id="ARBA00001947"/>
    </source>
</evidence>
<dbReference type="GO" id="GO:0008237">
    <property type="term" value="F:metallopeptidase activity"/>
    <property type="evidence" value="ECO:0007669"/>
    <property type="project" value="UniProtKB-KW"/>
</dbReference>
<keyword evidence="7" id="KW-0479">Metal-binding</keyword>
<dbReference type="GO" id="GO:0004177">
    <property type="term" value="F:aminopeptidase activity"/>
    <property type="evidence" value="ECO:0007669"/>
    <property type="project" value="UniProtKB-KW"/>
</dbReference>
<dbReference type="PANTHER" id="PTHR34448:SF3">
    <property type="entry name" value="AMINOPEPTIDASE AMPS"/>
    <property type="match status" value="1"/>
</dbReference>
<dbReference type="InterPro" id="IPR052170">
    <property type="entry name" value="M29_Exopeptidase"/>
</dbReference>
<evidence type="ECO:0000256" key="4">
    <source>
        <dbReference type="ARBA" id="ARBA00008236"/>
    </source>
</evidence>
<dbReference type="PANTHER" id="PTHR34448">
    <property type="entry name" value="AMINOPEPTIDASE"/>
    <property type="match status" value="1"/>
</dbReference>
<dbReference type="PRINTS" id="PR00919">
    <property type="entry name" value="THERMOPTASE"/>
</dbReference>
<reference evidence="10" key="2">
    <citation type="journal article" date="2021" name="PeerJ">
        <title>Extensive microbial diversity within the chicken gut microbiome revealed by metagenomics and culture.</title>
        <authorList>
            <person name="Gilroy R."/>
            <person name="Ravi A."/>
            <person name="Getino M."/>
            <person name="Pursley I."/>
            <person name="Horton D.L."/>
            <person name="Alikhan N.F."/>
            <person name="Baker D."/>
            <person name="Gharbi K."/>
            <person name="Hall N."/>
            <person name="Watson M."/>
            <person name="Adriaenssens E.M."/>
            <person name="Foster-Nyarko E."/>
            <person name="Jarju S."/>
            <person name="Secka A."/>
            <person name="Antonio M."/>
            <person name="Oren A."/>
            <person name="Chaudhuri R.R."/>
            <person name="La Ragione R."/>
            <person name="Hildebrand F."/>
            <person name="Pallen M.J."/>
        </authorList>
    </citation>
    <scope>NUCLEOTIDE SEQUENCE</scope>
    <source>
        <strain evidence="10">11687</strain>
    </source>
</reference>
<proteinExistence type="inferred from homology"/>
<keyword evidence="5 10" id="KW-0031">Aminopeptidase</keyword>
<evidence type="ECO:0000313" key="10">
    <source>
        <dbReference type="EMBL" id="HIU59370.1"/>
    </source>
</evidence>
<keyword evidence="6" id="KW-0645">Protease</keyword>
<protein>
    <submittedName>
        <fullName evidence="10">Aminopeptidase</fullName>
    </submittedName>
</protein>
<accession>A0A9D1MFS7</accession>
<evidence type="ECO:0000256" key="1">
    <source>
        <dbReference type="ARBA" id="ARBA00001941"/>
    </source>
</evidence>
<comment type="caution">
    <text evidence="10">The sequence shown here is derived from an EMBL/GenBank/DDBJ whole genome shotgun (WGS) entry which is preliminary data.</text>
</comment>
<dbReference type="InterPro" id="IPR035097">
    <property type="entry name" value="M29_N-terminal"/>
</dbReference>
<reference evidence="10" key="1">
    <citation type="submission" date="2020-10" db="EMBL/GenBank/DDBJ databases">
        <authorList>
            <person name="Gilroy R."/>
        </authorList>
    </citation>
    <scope>NUCLEOTIDE SEQUENCE</scope>
    <source>
        <strain evidence="10">11687</strain>
    </source>
</reference>
<evidence type="ECO:0000256" key="5">
    <source>
        <dbReference type="ARBA" id="ARBA00022438"/>
    </source>
</evidence>
<organism evidence="10 11">
    <name type="scientific">Candidatus Scatosoma pullistercoris</name>
    <dbReference type="NCBI Taxonomy" id="2840934"/>
    <lineage>
        <taxon>Bacteria</taxon>
        <taxon>Bacillati</taxon>
        <taxon>Bacillota</taxon>
        <taxon>Clostridia</taxon>
        <taxon>Candidatus Scatosoma</taxon>
    </lineage>
</organism>
<keyword evidence="9" id="KW-0482">Metalloprotease</keyword>
<comment type="cofactor">
    <cofactor evidence="1">
        <name>Co(2+)</name>
        <dbReference type="ChEBI" id="CHEBI:48828"/>
    </cofactor>
</comment>
<dbReference type="Proteomes" id="UP000824081">
    <property type="component" value="Unassembled WGS sequence"/>
</dbReference>
<dbReference type="GO" id="GO:0006508">
    <property type="term" value="P:proteolysis"/>
    <property type="evidence" value="ECO:0007669"/>
    <property type="project" value="UniProtKB-KW"/>
</dbReference>
<keyword evidence="8" id="KW-0378">Hydrolase</keyword>
<gene>
    <name evidence="10" type="ORF">IAC57_04630</name>
</gene>
<name>A0A9D1MFS7_9FIRM</name>
<comment type="similarity">
    <text evidence="4">Belongs to the peptidase M29 family.</text>
</comment>
<comment type="cofactor">
    <cofactor evidence="3">
        <name>Zn(2+)</name>
        <dbReference type="ChEBI" id="CHEBI:29105"/>
    </cofactor>
</comment>